<dbReference type="EMBL" id="LN649232">
    <property type="protein sequence ID" value="CEI40114.1"/>
    <property type="molecule type" value="Genomic_DNA"/>
</dbReference>
<organism evidence="2 3">
    <name type="scientific">Fusarium venenatum</name>
    <dbReference type="NCBI Taxonomy" id="56646"/>
    <lineage>
        <taxon>Eukaryota</taxon>
        <taxon>Fungi</taxon>
        <taxon>Dikarya</taxon>
        <taxon>Ascomycota</taxon>
        <taxon>Pezizomycotina</taxon>
        <taxon>Sordariomycetes</taxon>
        <taxon>Hypocreomycetidae</taxon>
        <taxon>Hypocreales</taxon>
        <taxon>Nectriaceae</taxon>
        <taxon>Fusarium</taxon>
    </lineage>
</organism>
<accession>A0A2L2SQ50</accession>
<dbReference type="Proteomes" id="UP000245910">
    <property type="component" value="Chromosome IIII"/>
</dbReference>
<keyword evidence="1" id="KW-0472">Membrane</keyword>
<sequence>MALRFEVGYRLDISLSTRVCGPASCRLPPTAAAIAAAVGEDFEKLQLVRQIVKRGVIIKLLRNLVLEMRMHAPLVTLMWHGRSVKKPSPALIFYVTCGVYLFLVTVTNMLILTVIVSALISQCNLDCESVTAESGEGAIYQAS</sequence>
<evidence type="ECO:0000313" key="3">
    <source>
        <dbReference type="Proteomes" id="UP000245910"/>
    </source>
</evidence>
<dbReference type="AlphaFoldDB" id="A0A2L2SQ50"/>
<feature type="transmembrane region" description="Helical" evidence="1">
    <location>
        <begin position="91"/>
        <end position="120"/>
    </location>
</feature>
<keyword evidence="1" id="KW-1133">Transmembrane helix</keyword>
<name>A0A2L2SQ50_9HYPO</name>
<keyword evidence="1" id="KW-0812">Transmembrane</keyword>
<evidence type="ECO:0000256" key="1">
    <source>
        <dbReference type="SAM" id="Phobius"/>
    </source>
</evidence>
<protein>
    <submittedName>
        <fullName evidence="2">Uncharacterized protein</fullName>
    </submittedName>
</protein>
<proteinExistence type="predicted"/>
<keyword evidence="3" id="KW-1185">Reference proteome</keyword>
<reference evidence="3" key="1">
    <citation type="submission" date="2014-10" db="EMBL/GenBank/DDBJ databases">
        <authorList>
            <person name="King R."/>
        </authorList>
    </citation>
    <scope>NUCLEOTIDE SEQUENCE [LARGE SCALE GENOMIC DNA]</scope>
    <source>
        <strain evidence="3">A3/5</strain>
    </source>
</reference>
<evidence type="ECO:0000313" key="2">
    <source>
        <dbReference type="EMBL" id="CEI40114.1"/>
    </source>
</evidence>